<accession>A0ABV6FRL1</accession>
<name>A0ABV6FRL1_9BACT</name>
<evidence type="ECO:0000256" key="1">
    <source>
        <dbReference type="SAM" id="Phobius"/>
    </source>
</evidence>
<feature type="transmembrane region" description="Helical" evidence="1">
    <location>
        <begin position="149"/>
        <end position="177"/>
    </location>
</feature>
<keyword evidence="3" id="KW-1185">Reference proteome</keyword>
<feature type="transmembrane region" description="Helical" evidence="1">
    <location>
        <begin position="91"/>
        <end position="110"/>
    </location>
</feature>
<organism evidence="2 3">
    <name type="scientific">Fontibacter flavus</name>
    <dbReference type="NCBI Taxonomy" id="654838"/>
    <lineage>
        <taxon>Bacteria</taxon>
        <taxon>Pseudomonadati</taxon>
        <taxon>Bacteroidota</taxon>
        <taxon>Cytophagia</taxon>
        <taxon>Cytophagales</taxon>
        <taxon>Cyclobacteriaceae</taxon>
        <taxon>Fontibacter</taxon>
    </lineage>
</organism>
<proteinExistence type="predicted"/>
<keyword evidence="1" id="KW-0812">Transmembrane</keyword>
<dbReference type="Proteomes" id="UP001589797">
    <property type="component" value="Unassembled WGS sequence"/>
</dbReference>
<sequence length="223" mass="25964">MFGNFYHLAIAIGFLVSLILLKDKKGKELIAHKVIAFTLFLVLIMELAGSYTASKSINNSLLYNIGWVYIESFLLIYYFNLLEFNEKFKRSIFYISLGLLALGLINSLFFQSLTQVFQFYSFLPFALLIIVLAVRFLTNLMNLRVYADYNLVLLPHFWICWAILLFYIEAILLFGAYQFRPVLVLDNVHLLFTINKLVAGLMYLVFGLAFMLPWIYKKKLVIE</sequence>
<comment type="caution">
    <text evidence="2">The sequence shown here is derived from an EMBL/GenBank/DDBJ whole genome shotgun (WGS) entry which is preliminary data.</text>
</comment>
<feature type="transmembrane region" description="Helical" evidence="1">
    <location>
        <begin position="34"/>
        <end position="54"/>
    </location>
</feature>
<feature type="transmembrane region" description="Helical" evidence="1">
    <location>
        <begin position="60"/>
        <end position="79"/>
    </location>
</feature>
<reference evidence="2 3" key="1">
    <citation type="submission" date="2024-09" db="EMBL/GenBank/DDBJ databases">
        <authorList>
            <person name="Sun Q."/>
            <person name="Mori K."/>
        </authorList>
    </citation>
    <scope>NUCLEOTIDE SEQUENCE [LARGE SCALE GENOMIC DNA]</scope>
    <source>
        <strain evidence="2 3">CCM 7650</strain>
    </source>
</reference>
<feature type="transmembrane region" description="Helical" evidence="1">
    <location>
        <begin position="6"/>
        <end position="22"/>
    </location>
</feature>
<protein>
    <submittedName>
        <fullName evidence="2">Uncharacterized protein</fullName>
    </submittedName>
</protein>
<feature type="transmembrane region" description="Helical" evidence="1">
    <location>
        <begin position="116"/>
        <end position="137"/>
    </location>
</feature>
<dbReference type="RefSeq" id="WP_382386956.1">
    <property type="nucleotide sequence ID" value="NZ_JBHLWI010000016.1"/>
</dbReference>
<evidence type="ECO:0000313" key="2">
    <source>
        <dbReference type="EMBL" id="MFC0262508.1"/>
    </source>
</evidence>
<evidence type="ECO:0000313" key="3">
    <source>
        <dbReference type="Proteomes" id="UP001589797"/>
    </source>
</evidence>
<dbReference type="EMBL" id="JBHLWI010000016">
    <property type="protein sequence ID" value="MFC0262508.1"/>
    <property type="molecule type" value="Genomic_DNA"/>
</dbReference>
<gene>
    <name evidence="2" type="ORF">ACFFIP_07405</name>
</gene>
<keyword evidence="1" id="KW-1133">Transmembrane helix</keyword>
<feature type="transmembrane region" description="Helical" evidence="1">
    <location>
        <begin position="197"/>
        <end position="216"/>
    </location>
</feature>
<keyword evidence="1" id="KW-0472">Membrane</keyword>